<evidence type="ECO:0000256" key="1">
    <source>
        <dbReference type="SAM" id="SignalP"/>
    </source>
</evidence>
<dbReference type="RefSeq" id="WP_047911383.1">
    <property type="nucleotide sequence ID" value="NZ_CP118101.1"/>
</dbReference>
<sequence length="270" mass="29774">MFKKKILALTAAVLLTLSMSVANAETLSDSKNTSNPDRVKNILKQAAELDQSGASLEEVISFKESQGLQVLDVSEVYVDLYGNEINPNGIGTLALDAAYRKITNTMDYDPQTGEYNIYGKIEHIADLGQGWMHEPHPASYDVVSADWNSDLLQYRSWGLLSGSSSNFWLNDATQREKGSLLFNLKDNFPGGTSIHFYVELRKAGSKTGTTSTQIRYTHTYDKTAKTTTYSGNASYQWGNPGPSFGVTYTVLTTQVEANWSRSGTTSFSVR</sequence>
<keyword evidence="1" id="KW-0732">Signal</keyword>
<evidence type="ECO:0000313" key="3">
    <source>
        <dbReference type="EMBL" id="WDI02743.1"/>
    </source>
</evidence>
<evidence type="ECO:0000313" key="4">
    <source>
        <dbReference type="Proteomes" id="UP001220962"/>
    </source>
</evidence>
<dbReference type="Proteomes" id="UP001221519">
    <property type="component" value="Chromosome"/>
</dbReference>
<keyword evidence="5" id="KW-1185">Reference proteome</keyword>
<proteinExistence type="predicted"/>
<gene>
    <name evidence="2" type="ORF">PUW23_01775</name>
    <name evidence="3" type="ORF">PUW25_01780</name>
</gene>
<protein>
    <submittedName>
        <fullName evidence="2">Uncharacterized protein</fullName>
    </submittedName>
</protein>
<dbReference type="AlphaFoldDB" id="A0AAX3MZG8"/>
<evidence type="ECO:0000313" key="2">
    <source>
        <dbReference type="EMBL" id="WDH82998.1"/>
    </source>
</evidence>
<dbReference type="EMBL" id="CP118108">
    <property type="protein sequence ID" value="WDI02743.1"/>
    <property type="molecule type" value="Genomic_DNA"/>
</dbReference>
<dbReference type="EMBL" id="CP118101">
    <property type="protein sequence ID" value="WDH82998.1"/>
    <property type="molecule type" value="Genomic_DNA"/>
</dbReference>
<feature type="chain" id="PRO_5043780159" evidence="1">
    <location>
        <begin position="25"/>
        <end position="270"/>
    </location>
</feature>
<reference evidence="2 5" key="1">
    <citation type="submission" date="2023-02" db="EMBL/GenBank/DDBJ databases">
        <title>Pathogen: clinical or host-associated sample.</title>
        <authorList>
            <person name="Hergert J."/>
            <person name="Casey R."/>
            <person name="Wagner J."/>
            <person name="Young E.L."/>
            <person name="Oakeson K.F."/>
        </authorList>
    </citation>
    <scope>NUCLEOTIDE SEQUENCE</scope>
    <source>
        <strain evidence="3 5">2022CK-00829</strain>
        <strain evidence="2">2022CK-00830</strain>
    </source>
</reference>
<feature type="signal peptide" evidence="1">
    <location>
        <begin position="1"/>
        <end position="24"/>
    </location>
</feature>
<evidence type="ECO:0000313" key="5">
    <source>
        <dbReference type="Proteomes" id="UP001221519"/>
    </source>
</evidence>
<accession>A0AAX3MZG8</accession>
<dbReference type="Proteomes" id="UP001220962">
    <property type="component" value="Chromosome"/>
</dbReference>
<name>A0AAX3MZG8_9BACL</name>
<organism evidence="2 4">
    <name type="scientific">Paenibacillus urinalis</name>
    <dbReference type="NCBI Taxonomy" id="521520"/>
    <lineage>
        <taxon>Bacteria</taxon>
        <taxon>Bacillati</taxon>
        <taxon>Bacillota</taxon>
        <taxon>Bacilli</taxon>
        <taxon>Bacillales</taxon>
        <taxon>Paenibacillaceae</taxon>
        <taxon>Paenibacillus</taxon>
    </lineage>
</organism>